<feature type="region of interest" description="Disordered" evidence="1">
    <location>
        <begin position="25"/>
        <end position="123"/>
    </location>
</feature>
<dbReference type="InterPro" id="IPR043502">
    <property type="entry name" value="DNA/RNA_pol_sf"/>
</dbReference>
<gene>
    <name evidence="3" type="ORF">LTRI10_LOCUS27847</name>
</gene>
<dbReference type="Proteomes" id="UP001497516">
    <property type="component" value="Chromosome 5"/>
</dbReference>
<organism evidence="3 4">
    <name type="scientific">Linum trigynum</name>
    <dbReference type="NCBI Taxonomy" id="586398"/>
    <lineage>
        <taxon>Eukaryota</taxon>
        <taxon>Viridiplantae</taxon>
        <taxon>Streptophyta</taxon>
        <taxon>Embryophyta</taxon>
        <taxon>Tracheophyta</taxon>
        <taxon>Spermatophyta</taxon>
        <taxon>Magnoliopsida</taxon>
        <taxon>eudicotyledons</taxon>
        <taxon>Gunneridae</taxon>
        <taxon>Pentapetalae</taxon>
        <taxon>rosids</taxon>
        <taxon>fabids</taxon>
        <taxon>Malpighiales</taxon>
        <taxon>Linaceae</taxon>
        <taxon>Linum</taxon>
    </lineage>
</organism>
<evidence type="ECO:0000313" key="4">
    <source>
        <dbReference type="Proteomes" id="UP001497516"/>
    </source>
</evidence>
<protein>
    <recommendedName>
        <fullName evidence="2">Reverse transcriptase Ty1/copia-type domain-containing protein</fullName>
    </recommendedName>
</protein>
<evidence type="ECO:0000259" key="2">
    <source>
        <dbReference type="Pfam" id="PF07727"/>
    </source>
</evidence>
<keyword evidence="4" id="KW-1185">Reference proteome</keyword>
<name>A0AAV2EMT5_9ROSI</name>
<dbReference type="SUPFAM" id="SSF56672">
    <property type="entry name" value="DNA/RNA polymerases"/>
    <property type="match status" value="1"/>
</dbReference>
<dbReference type="PANTHER" id="PTHR11439:SF497">
    <property type="entry name" value="CYSTEINE-RICH RLK (RECEPTOR-LIKE PROTEIN KINASE) 8"/>
    <property type="match status" value="1"/>
</dbReference>
<dbReference type="EMBL" id="OZ034818">
    <property type="protein sequence ID" value="CAL1386830.1"/>
    <property type="molecule type" value="Genomic_DNA"/>
</dbReference>
<reference evidence="3 4" key="1">
    <citation type="submission" date="2024-04" db="EMBL/GenBank/DDBJ databases">
        <authorList>
            <person name="Fracassetti M."/>
        </authorList>
    </citation>
    <scope>NUCLEOTIDE SEQUENCE [LARGE SCALE GENOMIC DNA]</scope>
</reference>
<sequence>MFYYGSANSDLASSQNLEFLRPLMDPLMDVSPGEGLSTEESTSDDLSVSSPMEISSAGSSSSSSSSLSTGPSLSHSNYSSTSASSSSSSSASSNQFSNSTASQEDDAAPPLRQSNRVNIGKPPAHHSEFVAFSTPSIVVPATYKQAKGHAEWDHAMQVESDALDAAHTWDLVPRRPEYAVVGSKWVYNIKMHPDGTIERHKARVVAQGFRQAYGIDYAETFAPVAKMQTVRSLLAVAAMKGWPLIQLDVKNAFLHGDLKEVIYMERPPGYTKGDSSMVCRLRRSLYGLKQAPRAWFEKFQDTILRAGFVQSDSDPSLFLRTTGQCLTVLLIYVDDMVISGDDEEGIREVTDVLRSTFNLKELGNLAYFLGLEVHRSSLGIHIGQRKYVMDLLEEAQMDTCTPCATLMEQNLKLRQTEGEALSDGSLYRSIVGSLIYLTHTRPDISYVVQVVSQYMSAPRTTHWSAVQRILRYLEGTTNVGLLFPAGGEPIVEAYADTDYAGCWDTRRSTSGWCVKVGNSFISWRCKKQDRVSKSSTEAEYRSMSEVASEITWLCRLLSELGVVVRVPVRLHVDNTSAIRIATNPVLLDRTKHIEVHVHYIRQLVTEGVVELAYITSEDQTADLLTKAVSSSRHWFLAHKLMLRKHHQFEGGVRS</sequence>
<dbReference type="CDD" id="cd09272">
    <property type="entry name" value="RNase_HI_RT_Ty1"/>
    <property type="match status" value="1"/>
</dbReference>
<evidence type="ECO:0000256" key="1">
    <source>
        <dbReference type="SAM" id="MobiDB-lite"/>
    </source>
</evidence>
<dbReference type="InterPro" id="IPR013103">
    <property type="entry name" value="RVT_2"/>
</dbReference>
<feature type="compositionally biased region" description="Low complexity" evidence="1">
    <location>
        <begin position="49"/>
        <end position="102"/>
    </location>
</feature>
<dbReference type="AlphaFoldDB" id="A0AAV2EMT5"/>
<evidence type="ECO:0000313" key="3">
    <source>
        <dbReference type="EMBL" id="CAL1386830.1"/>
    </source>
</evidence>
<dbReference type="Pfam" id="PF07727">
    <property type="entry name" value="RVT_2"/>
    <property type="match status" value="1"/>
</dbReference>
<dbReference type="PANTHER" id="PTHR11439">
    <property type="entry name" value="GAG-POL-RELATED RETROTRANSPOSON"/>
    <property type="match status" value="1"/>
</dbReference>
<accession>A0AAV2EMT5</accession>
<proteinExistence type="predicted"/>
<feature type="compositionally biased region" description="Polar residues" evidence="1">
    <location>
        <begin position="38"/>
        <end position="48"/>
    </location>
</feature>
<feature type="domain" description="Reverse transcriptase Ty1/copia-type" evidence="2">
    <location>
        <begin position="167"/>
        <end position="408"/>
    </location>
</feature>